<comment type="similarity">
    <text evidence="1">Belongs to the ComF/GntX family.</text>
</comment>
<dbReference type="InterPro" id="IPR029057">
    <property type="entry name" value="PRTase-like"/>
</dbReference>
<gene>
    <name evidence="2" type="ORF">A2786_05820</name>
</gene>
<dbReference type="InterPro" id="IPR000836">
    <property type="entry name" value="PRTase_dom"/>
</dbReference>
<organism evidence="2 3">
    <name type="scientific">Candidatus Chisholmbacteria bacterium RIFCSPHIGHO2_01_FULL_52_32</name>
    <dbReference type="NCBI Taxonomy" id="1797591"/>
    <lineage>
        <taxon>Bacteria</taxon>
        <taxon>Candidatus Chisholmiibacteriota</taxon>
    </lineage>
</organism>
<accession>A0A1G1VUD6</accession>
<comment type="caution">
    <text evidence="2">The sequence shown here is derived from an EMBL/GenBank/DDBJ whole genome shotgun (WGS) entry which is preliminary data.</text>
</comment>
<protein>
    <recommendedName>
        <fullName evidence="4">Double zinc ribbon domain-containing protein</fullName>
    </recommendedName>
</protein>
<dbReference type="EMBL" id="MHCJ01000001">
    <property type="protein sequence ID" value="OGY19025.1"/>
    <property type="molecule type" value="Genomic_DNA"/>
</dbReference>
<evidence type="ECO:0008006" key="4">
    <source>
        <dbReference type="Google" id="ProtNLM"/>
    </source>
</evidence>
<proteinExistence type="inferred from homology"/>
<dbReference type="CDD" id="cd06223">
    <property type="entry name" value="PRTases_typeI"/>
    <property type="match status" value="1"/>
</dbReference>
<dbReference type="AlphaFoldDB" id="A0A1G1VUD6"/>
<name>A0A1G1VUD6_9BACT</name>
<dbReference type="Gene3D" id="3.40.50.2020">
    <property type="match status" value="1"/>
</dbReference>
<dbReference type="PANTHER" id="PTHR47505">
    <property type="entry name" value="DNA UTILIZATION PROTEIN YHGH"/>
    <property type="match status" value="1"/>
</dbReference>
<dbReference type="InterPro" id="IPR051910">
    <property type="entry name" value="ComF/GntX_DNA_util-trans"/>
</dbReference>
<dbReference type="PANTHER" id="PTHR47505:SF1">
    <property type="entry name" value="DNA UTILIZATION PROTEIN YHGH"/>
    <property type="match status" value="1"/>
</dbReference>
<evidence type="ECO:0000256" key="1">
    <source>
        <dbReference type="ARBA" id="ARBA00008007"/>
    </source>
</evidence>
<dbReference type="SUPFAM" id="SSF53271">
    <property type="entry name" value="PRTase-like"/>
    <property type="match status" value="1"/>
</dbReference>
<sequence length="262" mass="29498">MSLLDLVFPKTCVRCGRIGEYFCPECIGLLPPAAAICPLCQEGSIGGVTHARCQRTFGLDGLVSIYSYNDGIREAVKRLKYRFVRGMAKAFVEAVMERIDPLMVSFFRRKRFVVCPVPLSSSRERWRGFNQAALLGEILAQHMDLPLVRVLKRVKDTGALADLKVRMTAGERQMFVKRYRSTTQQAMAERRFLAEKKVAMRRGQMKGAFEISEKLKVKSAKFLLVDDVWTSGATIAECTKVLKRHGASAVWGFTFARSGRAF</sequence>
<reference evidence="2 3" key="1">
    <citation type="journal article" date="2016" name="Nat. Commun.">
        <title>Thousands of microbial genomes shed light on interconnected biogeochemical processes in an aquifer system.</title>
        <authorList>
            <person name="Anantharaman K."/>
            <person name="Brown C.T."/>
            <person name="Hug L.A."/>
            <person name="Sharon I."/>
            <person name="Castelle C.J."/>
            <person name="Probst A.J."/>
            <person name="Thomas B.C."/>
            <person name="Singh A."/>
            <person name="Wilkins M.J."/>
            <person name="Karaoz U."/>
            <person name="Brodie E.L."/>
            <person name="Williams K.H."/>
            <person name="Hubbard S.S."/>
            <person name="Banfield J.F."/>
        </authorList>
    </citation>
    <scope>NUCLEOTIDE SEQUENCE [LARGE SCALE GENOMIC DNA]</scope>
</reference>
<dbReference type="Proteomes" id="UP000179233">
    <property type="component" value="Unassembled WGS sequence"/>
</dbReference>
<evidence type="ECO:0000313" key="2">
    <source>
        <dbReference type="EMBL" id="OGY19025.1"/>
    </source>
</evidence>
<evidence type="ECO:0000313" key="3">
    <source>
        <dbReference type="Proteomes" id="UP000179233"/>
    </source>
</evidence>